<evidence type="ECO:0000256" key="2">
    <source>
        <dbReference type="ARBA" id="ARBA00008807"/>
    </source>
</evidence>
<keyword evidence="6" id="KW-0653">Protein transport</keyword>
<feature type="transmembrane region" description="Helical" evidence="10">
    <location>
        <begin position="100"/>
        <end position="118"/>
    </location>
</feature>
<dbReference type="InterPro" id="IPR004813">
    <property type="entry name" value="OPT"/>
</dbReference>
<keyword evidence="5" id="KW-0571">Peptide transport</keyword>
<sequence>MADNAPLSDPARLRSRAHPAVEDEKQASSTTPEVHTTGVEVYPDTSSDVPKDKLVNEEVVETDADLESPQDPQLKGIPPQVLRVVSLHDDPTELCLTFRYWLLATIFVAPGAFLSQMNSFRTTYAPYSVFFVQIASNYVGIWLAKVLPKKPISIPGTKWKFSMNPGPWTTKEHVLVTITATSGAIGNLGVTPLALADLYYKQTVNPGVAIFFMLSIVWTGYSFAAIGRQILMYEPAYPWFQSLCQSALFETQKKQRQAPTKTARKQMWVFWGVLLGVTLWQFLPEFLMPFFGSLAFLCWVAPNNSVANFMGSGLGGMGFLNLTFDWANISNYNAGVNLFLSPWWTQVVLFMSFVLCCWVLMPAAQYGKLGSYHFGLQTNRPLRENGTVYPVASLVTSDNQFNQTAYDLNGPIYQGTQQLWSMFFDYASYTSAYAWIACFGWKQISSSFTKFLSRRKNKGEGINHQYTDRLNILMRSYKEVPLWWYGVLFLCSFVALITCIATGNLYIPVWTYFVAVATGALTIIPMGWLFAVSNYQLPIGTFNELLYGTMLEAVSGNRNPAGASIYSSIAGDAWYRAQYMMQDQKIGHYMHVPPRAVFVSQVFGTLIGVPINYGTMRWIVDSKREYLDGTTTDPAHIWTGQTISGALSTGVQYVLVGPSRLFREKIFEPLPYAFLMGAGVPVIIYGLHRLFPRAKFNLWNSTIFFSGASTFYGNISTGYFSRFLGGFVVMFWAYRYRYELWSRYNYILAAAFDAGFNLNMLLIFLCFGAGKVITMPNWWGNNGDSVERCFALPNGGPVSSGDILSHVKDADGPTSYQINVRTGLPLQPQELDNGLVSVKGAFGLSVRLAPSSAEGRSGFTVVDFDLDEFEDDHKALDLSRRSLDSGSTGSPACLELAQHWLRKCLDTHQLCSRSRDPTWYPSRLLRINADEGNARLVETASQRPDGPYATLSHCWGSHPIDVLTPDNIASMRDAGRLVEDFPQSFRDFIRTTSILGLSYVWIDSFCILQGSSPASVQDWEKESLLMEQVYANSLLNIAASSSQDSRGGCFQERASLEGLPHRLDWRPLNDPTQRKDPSKFESDQQMMEWVFDSRSGIGQPWPLQSALSDLNNKRTYALSKYGNSANVLDQFGRHHLFTRAWVAQEQLLPSRMLHFGRDQLWWQCHEAALLSETFPCQRPVRRIADGSNPATALRPGILEAPAWDPYQLWPRILSAYTRRALTKPDQDKLRAIQGIADRITKHGADQYVHGMFSRHLPRALCWAGAGGGTGRARSPRAPSWSWASMDGQVSLMLSYDAKVSTQLDPLPQALLATVLMVTLQESRNGDQDRLACLGKLLPMTRAEGHALEYDSRLGTFDVCNALIKFEFDDASKVESDLKRDLYFLPIYERGIPSEPVGIALANNGNGVYSRIGVTKRYKPSAQPQLF</sequence>
<dbReference type="EMBL" id="JAXOVC010000007">
    <property type="protein sequence ID" value="KAK4498740.1"/>
    <property type="molecule type" value="Genomic_DNA"/>
</dbReference>
<keyword evidence="3" id="KW-0813">Transport</keyword>
<feature type="transmembrane region" description="Helical" evidence="10">
    <location>
        <begin position="746"/>
        <end position="770"/>
    </location>
</feature>
<comment type="subcellular location">
    <subcellularLocation>
        <location evidence="1">Membrane</location>
        <topology evidence="1">Multi-pass membrane protein</topology>
    </subcellularLocation>
</comment>
<comment type="caution">
    <text evidence="12">The sequence shown here is derived from an EMBL/GenBank/DDBJ whole genome shotgun (WGS) entry which is preliminary data.</text>
</comment>
<keyword evidence="13" id="KW-1185">Reference proteome</keyword>
<evidence type="ECO:0000256" key="7">
    <source>
        <dbReference type="ARBA" id="ARBA00022989"/>
    </source>
</evidence>
<evidence type="ECO:0000256" key="9">
    <source>
        <dbReference type="SAM" id="MobiDB-lite"/>
    </source>
</evidence>
<feature type="transmembrane region" description="Helical" evidence="10">
    <location>
        <begin position="482"/>
        <end position="503"/>
    </location>
</feature>
<evidence type="ECO:0000256" key="4">
    <source>
        <dbReference type="ARBA" id="ARBA00022692"/>
    </source>
</evidence>
<feature type="transmembrane region" description="Helical" evidence="10">
    <location>
        <begin position="124"/>
        <end position="144"/>
    </location>
</feature>
<feature type="domain" description="Heterokaryon incompatibility" evidence="11">
    <location>
        <begin position="948"/>
        <end position="1145"/>
    </location>
</feature>
<keyword evidence="7 10" id="KW-1133">Transmembrane helix</keyword>
<dbReference type="Proteomes" id="UP001305779">
    <property type="component" value="Unassembled WGS sequence"/>
</dbReference>
<evidence type="ECO:0000256" key="1">
    <source>
        <dbReference type="ARBA" id="ARBA00004141"/>
    </source>
</evidence>
<feature type="transmembrane region" description="Helical" evidence="10">
    <location>
        <begin position="207"/>
        <end position="226"/>
    </location>
</feature>
<organism evidence="12 13">
    <name type="scientific">Zasmidium cellare</name>
    <name type="common">Wine cellar mold</name>
    <name type="synonym">Racodium cellare</name>
    <dbReference type="NCBI Taxonomy" id="395010"/>
    <lineage>
        <taxon>Eukaryota</taxon>
        <taxon>Fungi</taxon>
        <taxon>Dikarya</taxon>
        <taxon>Ascomycota</taxon>
        <taxon>Pezizomycotina</taxon>
        <taxon>Dothideomycetes</taxon>
        <taxon>Dothideomycetidae</taxon>
        <taxon>Mycosphaerellales</taxon>
        <taxon>Mycosphaerellaceae</taxon>
        <taxon>Zasmidium</taxon>
    </lineage>
</organism>
<name>A0ABR0EB75_ZASCE</name>
<evidence type="ECO:0000256" key="10">
    <source>
        <dbReference type="SAM" id="Phobius"/>
    </source>
</evidence>
<comment type="similarity">
    <text evidence="2">Belongs to the oligopeptide OPT transporter family.</text>
</comment>
<dbReference type="PANTHER" id="PTHR22601">
    <property type="entry name" value="ISP4 LIKE PROTEIN"/>
    <property type="match status" value="1"/>
</dbReference>
<reference evidence="12 13" key="1">
    <citation type="journal article" date="2023" name="G3 (Bethesda)">
        <title>A chromosome-level genome assembly of Zasmidium syzygii isolated from banana leaves.</title>
        <authorList>
            <person name="van Westerhoven A.C."/>
            <person name="Mehrabi R."/>
            <person name="Talebi R."/>
            <person name="Steentjes M.B.F."/>
            <person name="Corcolon B."/>
            <person name="Chong P.A."/>
            <person name="Kema G.H.J."/>
            <person name="Seidl M.F."/>
        </authorList>
    </citation>
    <scope>NUCLEOTIDE SEQUENCE [LARGE SCALE GENOMIC DNA]</scope>
    <source>
        <strain evidence="12 13">P124</strain>
    </source>
</reference>
<gene>
    <name evidence="12" type="ORF">PRZ48_009250</name>
</gene>
<proteinExistence type="inferred from homology"/>
<accession>A0ABR0EB75</accession>
<feature type="transmembrane region" description="Helical" evidence="10">
    <location>
        <begin position="174"/>
        <end position="195"/>
    </location>
</feature>
<feature type="transmembrane region" description="Helical" evidence="10">
    <location>
        <begin position="670"/>
        <end position="691"/>
    </location>
</feature>
<dbReference type="NCBIfam" id="TIGR00728">
    <property type="entry name" value="OPT_sfam"/>
    <property type="match status" value="1"/>
</dbReference>
<evidence type="ECO:0000256" key="5">
    <source>
        <dbReference type="ARBA" id="ARBA00022856"/>
    </source>
</evidence>
<feature type="transmembrane region" description="Helical" evidence="10">
    <location>
        <begin position="343"/>
        <end position="361"/>
    </location>
</feature>
<feature type="transmembrane region" description="Helical" evidence="10">
    <location>
        <begin position="711"/>
        <end position="734"/>
    </location>
</feature>
<feature type="region of interest" description="Disordered" evidence="9">
    <location>
        <begin position="1"/>
        <end position="50"/>
    </location>
</feature>
<dbReference type="InterPro" id="IPR010730">
    <property type="entry name" value="HET"/>
</dbReference>
<dbReference type="InterPro" id="IPR004648">
    <property type="entry name" value="Oligpept_transpt"/>
</dbReference>
<evidence type="ECO:0000256" key="6">
    <source>
        <dbReference type="ARBA" id="ARBA00022927"/>
    </source>
</evidence>
<evidence type="ECO:0000313" key="13">
    <source>
        <dbReference type="Proteomes" id="UP001305779"/>
    </source>
</evidence>
<keyword evidence="8 10" id="KW-0472">Membrane</keyword>
<dbReference type="Pfam" id="PF03169">
    <property type="entry name" value="OPT"/>
    <property type="match status" value="1"/>
</dbReference>
<keyword evidence="4 10" id="KW-0812">Transmembrane</keyword>
<dbReference type="Pfam" id="PF06985">
    <property type="entry name" value="HET"/>
    <property type="match status" value="1"/>
</dbReference>
<evidence type="ECO:0000256" key="3">
    <source>
        <dbReference type="ARBA" id="ARBA00022448"/>
    </source>
</evidence>
<evidence type="ECO:0000313" key="12">
    <source>
        <dbReference type="EMBL" id="KAK4498740.1"/>
    </source>
</evidence>
<evidence type="ECO:0000259" key="11">
    <source>
        <dbReference type="Pfam" id="PF06985"/>
    </source>
</evidence>
<feature type="transmembrane region" description="Helical" evidence="10">
    <location>
        <begin position="509"/>
        <end position="531"/>
    </location>
</feature>
<evidence type="ECO:0000256" key="8">
    <source>
        <dbReference type="ARBA" id="ARBA00023136"/>
    </source>
</evidence>
<protein>
    <recommendedName>
        <fullName evidence="11">Heterokaryon incompatibility domain-containing protein</fullName>
    </recommendedName>
</protein>